<feature type="coiled-coil region" evidence="8">
    <location>
        <begin position="83"/>
        <end position="110"/>
    </location>
</feature>
<evidence type="ECO:0000313" key="11">
    <source>
        <dbReference type="EMBL" id="HIW86748.1"/>
    </source>
</evidence>
<evidence type="ECO:0000256" key="8">
    <source>
        <dbReference type="SAM" id="Coils"/>
    </source>
</evidence>
<reference evidence="11" key="1">
    <citation type="journal article" date="2021" name="PeerJ">
        <title>Extensive microbial diversity within the chicken gut microbiome revealed by metagenomics and culture.</title>
        <authorList>
            <person name="Gilroy R."/>
            <person name="Ravi A."/>
            <person name="Getino M."/>
            <person name="Pursley I."/>
            <person name="Horton D.L."/>
            <person name="Alikhan N.F."/>
            <person name="Baker D."/>
            <person name="Gharbi K."/>
            <person name="Hall N."/>
            <person name="Watson M."/>
            <person name="Adriaenssens E.M."/>
            <person name="Foster-Nyarko E."/>
            <person name="Jarju S."/>
            <person name="Secka A."/>
            <person name="Antonio M."/>
            <person name="Oren A."/>
            <person name="Chaudhuri R.R."/>
            <person name="La Ragione R."/>
            <person name="Hildebrand F."/>
            <person name="Pallen M.J."/>
        </authorList>
    </citation>
    <scope>NUCLEOTIDE SEQUENCE</scope>
    <source>
        <strain evidence="11">Gambia16-930</strain>
    </source>
</reference>
<evidence type="ECO:0000256" key="7">
    <source>
        <dbReference type="RuleBase" id="RU003915"/>
    </source>
</evidence>
<dbReference type="Proteomes" id="UP000824267">
    <property type="component" value="Unassembled WGS sequence"/>
</dbReference>
<evidence type="ECO:0000256" key="4">
    <source>
        <dbReference type="ARBA" id="ARBA00023110"/>
    </source>
</evidence>
<evidence type="ECO:0000256" key="1">
    <source>
        <dbReference type="ARBA" id="ARBA00000971"/>
    </source>
</evidence>
<evidence type="ECO:0000256" key="9">
    <source>
        <dbReference type="SAM" id="SignalP"/>
    </source>
</evidence>
<dbReference type="SUPFAM" id="SSF54534">
    <property type="entry name" value="FKBP-like"/>
    <property type="match status" value="1"/>
</dbReference>
<dbReference type="Gene3D" id="1.10.287.460">
    <property type="entry name" value="Peptidyl-prolyl cis-trans isomerase, FKBP-type, N-terminal domain"/>
    <property type="match status" value="1"/>
</dbReference>
<name>A0A9D1REP9_9BACT</name>
<accession>A0A9D1REP9</accession>
<dbReference type="PROSITE" id="PS50059">
    <property type="entry name" value="FKBP_PPIASE"/>
    <property type="match status" value="1"/>
</dbReference>
<evidence type="ECO:0000256" key="6">
    <source>
        <dbReference type="PROSITE-ProRule" id="PRU00277"/>
    </source>
</evidence>
<feature type="chain" id="PRO_5039356806" description="Peptidyl-prolyl cis-trans isomerase" evidence="9">
    <location>
        <begin position="22"/>
        <end position="248"/>
    </location>
</feature>
<dbReference type="PANTHER" id="PTHR43811">
    <property type="entry name" value="FKBP-TYPE PEPTIDYL-PROLYL CIS-TRANS ISOMERASE FKPA"/>
    <property type="match status" value="1"/>
</dbReference>
<dbReference type="Pfam" id="PF01346">
    <property type="entry name" value="FKBP_N"/>
    <property type="match status" value="1"/>
</dbReference>
<dbReference type="InterPro" id="IPR008104">
    <property type="entry name" value="INFPOTNTIATR"/>
</dbReference>
<sequence length="248" mass="27351">MKKKLYLLAAVSLVAFGGLTACSQKQQHVDLGDLKNLSDSASYVLGYFTGMNMKSQGMDINPEIFSRAYQQAYSGDTVGVMNNQQMNQVMQKYETEMVNKQRKVAESKAVPNRKAAEAFLAKNKNEKGVITTASGLQYRVEKEGKGPKPSDSNDRVRIQYELRALGSDGKLSQPIENTFERGGDPVIFAMNNLIEGMLEGLSLMSSGAVYEFWIHPDLAYGNQDSPMIPAGSMLVFKVEMVEVLPANK</sequence>
<comment type="similarity">
    <text evidence="2 7">Belongs to the FKBP-type PPIase family.</text>
</comment>
<dbReference type="AlphaFoldDB" id="A0A9D1REP9"/>
<comment type="caution">
    <text evidence="11">The sequence shown here is derived from an EMBL/GenBank/DDBJ whole genome shotgun (WGS) entry which is preliminary data.</text>
</comment>
<dbReference type="InterPro" id="IPR046357">
    <property type="entry name" value="PPIase_dom_sf"/>
</dbReference>
<evidence type="ECO:0000313" key="12">
    <source>
        <dbReference type="Proteomes" id="UP000824267"/>
    </source>
</evidence>
<evidence type="ECO:0000259" key="10">
    <source>
        <dbReference type="PROSITE" id="PS50059"/>
    </source>
</evidence>
<comment type="catalytic activity">
    <reaction evidence="1 6 7">
        <text>[protein]-peptidylproline (omega=180) = [protein]-peptidylproline (omega=0)</text>
        <dbReference type="Rhea" id="RHEA:16237"/>
        <dbReference type="Rhea" id="RHEA-COMP:10747"/>
        <dbReference type="Rhea" id="RHEA-COMP:10748"/>
        <dbReference type="ChEBI" id="CHEBI:83833"/>
        <dbReference type="ChEBI" id="CHEBI:83834"/>
        <dbReference type="EC" id="5.2.1.8"/>
    </reaction>
</comment>
<dbReference type="EC" id="5.2.1.8" evidence="7"/>
<evidence type="ECO:0000256" key="2">
    <source>
        <dbReference type="ARBA" id="ARBA00006577"/>
    </source>
</evidence>
<dbReference type="Pfam" id="PF00254">
    <property type="entry name" value="FKBP_C"/>
    <property type="match status" value="1"/>
</dbReference>
<keyword evidence="5 6" id="KW-0413">Isomerase</keyword>
<protein>
    <recommendedName>
        <fullName evidence="7">Peptidyl-prolyl cis-trans isomerase</fullName>
        <ecNumber evidence="7">5.2.1.8</ecNumber>
    </recommendedName>
</protein>
<evidence type="ECO:0000256" key="5">
    <source>
        <dbReference type="ARBA" id="ARBA00023235"/>
    </source>
</evidence>
<dbReference type="PRINTS" id="PR01730">
    <property type="entry name" value="INFPOTNTIATR"/>
</dbReference>
<dbReference type="InterPro" id="IPR001179">
    <property type="entry name" value="PPIase_FKBP_dom"/>
</dbReference>
<feature type="signal peptide" evidence="9">
    <location>
        <begin position="1"/>
        <end position="21"/>
    </location>
</feature>
<dbReference type="InterPro" id="IPR000774">
    <property type="entry name" value="PPIase_FKBP_N"/>
</dbReference>
<dbReference type="Gene3D" id="3.10.50.40">
    <property type="match status" value="1"/>
</dbReference>
<dbReference type="GO" id="GO:0016020">
    <property type="term" value="C:membrane"/>
    <property type="evidence" value="ECO:0007669"/>
    <property type="project" value="InterPro"/>
</dbReference>
<evidence type="ECO:0000256" key="3">
    <source>
        <dbReference type="ARBA" id="ARBA00022729"/>
    </source>
</evidence>
<dbReference type="PANTHER" id="PTHR43811:SF57">
    <property type="entry name" value="FKBP-TYPE PEPTIDYL-PROLYL CIS-TRANS ISOMERASE FKPA-RELATED"/>
    <property type="match status" value="1"/>
</dbReference>
<dbReference type="PROSITE" id="PS51257">
    <property type="entry name" value="PROKAR_LIPOPROTEIN"/>
    <property type="match status" value="1"/>
</dbReference>
<keyword evidence="3 9" id="KW-0732">Signal</keyword>
<keyword evidence="4 6" id="KW-0697">Rotamase</keyword>
<reference evidence="11" key="2">
    <citation type="submission" date="2021-04" db="EMBL/GenBank/DDBJ databases">
        <authorList>
            <person name="Gilroy R."/>
        </authorList>
    </citation>
    <scope>NUCLEOTIDE SEQUENCE</scope>
    <source>
        <strain evidence="11">Gambia16-930</strain>
    </source>
</reference>
<organism evidence="11 12">
    <name type="scientific">Candidatus Onthomorpha intestinigallinarum</name>
    <dbReference type="NCBI Taxonomy" id="2840880"/>
    <lineage>
        <taxon>Bacteria</taxon>
        <taxon>Pseudomonadati</taxon>
        <taxon>Bacteroidota</taxon>
        <taxon>Bacteroidia</taxon>
        <taxon>Bacteroidales</taxon>
        <taxon>Candidatus Onthomorpha</taxon>
    </lineage>
</organism>
<dbReference type="GO" id="GO:0003755">
    <property type="term" value="F:peptidyl-prolyl cis-trans isomerase activity"/>
    <property type="evidence" value="ECO:0007669"/>
    <property type="project" value="UniProtKB-UniRule"/>
</dbReference>
<proteinExistence type="inferred from homology"/>
<dbReference type="InterPro" id="IPR036944">
    <property type="entry name" value="PPIase_FKBP_N_sf"/>
</dbReference>
<feature type="domain" description="PPIase FKBP-type" evidence="10">
    <location>
        <begin position="153"/>
        <end position="244"/>
    </location>
</feature>
<keyword evidence="8" id="KW-0175">Coiled coil</keyword>
<dbReference type="GO" id="GO:0006457">
    <property type="term" value="P:protein folding"/>
    <property type="evidence" value="ECO:0007669"/>
    <property type="project" value="InterPro"/>
</dbReference>
<gene>
    <name evidence="11" type="ORF">IAC47_00515</name>
</gene>
<dbReference type="EMBL" id="DXGG01000017">
    <property type="protein sequence ID" value="HIW86748.1"/>
    <property type="molecule type" value="Genomic_DNA"/>
</dbReference>